<organism evidence="13 14">
    <name type="scientific">Peteryoungia desertarenae</name>
    <dbReference type="NCBI Taxonomy" id="1813451"/>
    <lineage>
        <taxon>Bacteria</taxon>
        <taxon>Pseudomonadati</taxon>
        <taxon>Pseudomonadota</taxon>
        <taxon>Alphaproteobacteria</taxon>
        <taxon>Hyphomicrobiales</taxon>
        <taxon>Rhizobiaceae</taxon>
        <taxon>Peteryoungia</taxon>
    </lineage>
</organism>
<accession>A0ABX6QR56</accession>
<evidence type="ECO:0000259" key="12">
    <source>
        <dbReference type="PROSITE" id="PS51007"/>
    </source>
</evidence>
<evidence type="ECO:0000256" key="8">
    <source>
        <dbReference type="ARBA" id="ARBA00023136"/>
    </source>
</evidence>
<dbReference type="Pfam" id="PF02167">
    <property type="entry name" value="Cytochrom_C1"/>
    <property type="match status" value="1"/>
</dbReference>
<dbReference type="EMBL" id="CP058350">
    <property type="protein sequence ID" value="QLF70978.1"/>
    <property type="molecule type" value="Genomic_DNA"/>
</dbReference>
<dbReference type="SUPFAM" id="SSF46626">
    <property type="entry name" value="Cytochrome c"/>
    <property type="match status" value="1"/>
</dbReference>
<feature type="transmembrane region" description="Helical" evidence="10">
    <location>
        <begin position="249"/>
        <end position="267"/>
    </location>
</feature>
<gene>
    <name evidence="13" type="ORF">FE840_016275</name>
</gene>
<keyword evidence="8 10" id="KW-0472">Membrane</keyword>
<evidence type="ECO:0000256" key="4">
    <source>
        <dbReference type="ARBA" id="ARBA00022692"/>
    </source>
</evidence>
<evidence type="ECO:0000256" key="7">
    <source>
        <dbReference type="ARBA" id="ARBA00023004"/>
    </source>
</evidence>
<feature type="domain" description="Cytochrome c" evidence="12">
    <location>
        <begin position="50"/>
        <end position="239"/>
    </location>
</feature>
<keyword evidence="3 9" id="KW-0349">Heme</keyword>
<proteinExistence type="predicted"/>
<keyword evidence="7 9" id="KW-0408">Iron</keyword>
<keyword evidence="4 10" id="KW-0812">Transmembrane</keyword>
<protein>
    <recommendedName>
        <fullName evidence="2">Cytochrome c1</fullName>
    </recommendedName>
</protein>
<name>A0ABX6QR56_9HYPH</name>
<evidence type="ECO:0000256" key="11">
    <source>
        <dbReference type="SAM" id="SignalP"/>
    </source>
</evidence>
<evidence type="ECO:0000256" key="10">
    <source>
        <dbReference type="SAM" id="Phobius"/>
    </source>
</evidence>
<evidence type="ECO:0000256" key="6">
    <source>
        <dbReference type="ARBA" id="ARBA00022989"/>
    </source>
</evidence>
<evidence type="ECO:0000256" key="5">
    <source>
        <dbReference type="ARBA" id="ARBA00022723"/>
    </source>
</evidence>
<keyword evidence="14" id="KW-1185">Reference proteome</keyword>
<evidence type="ECO:0000256" key="9">
    <source>
        <dbReference type="PROSITE-ProRule" id="PRU00433"/>
    </source>
</evidence>
<evidence type="ECO:0000256" key="3">
    <source>
        <dbReference type="ARBA" id="ARBA00022617"/>
    </source>
</evidence>
<dbReference type="PROSITE" id="PS51007">
    <property type="entry name" value="CYTC"/>
    <property type="match status" value="1"/>
</dbReference>
<keyword evidence="11" id="KW-0732">Signal</keyword>
<keyword evidence="6 10" id="KW-1133">Transmembrane helix</keyword>
<feature type="signal peptide" evidence="11">
    <location>
        <begin position="1"/>
        <end position="25"/>
    </location>
</feature>
<evidence type="ECO:0000313" key="13">
    <source>
        <dbReference type="EMBL" id="QLF70978.1"/>
    </source>
</evidence>
<dbReference type="InterPro" id="IPR036909">
    <property type="entry name" value="Cyt_c-like_dom_sf"/>
</dbReference>
<dbReference type="InterPro" id="IPR009056">
    <property type="entry name" value="Cyt_c-like_dom"/>
</dbReference>
<dbReference type="Gene3D" id="1.10.760.10">
    <property type="entry name" value="Cytochrome c-like domain"/>
    <property type="match status" value="1"/>
</dbReference>
<reference evidence="13 14" key="1">
    <citation type="submission" date="2020-06" db="EMBL/GenBank/DDBJ databases">
        <title>Genome sequence of Rhizobium sp strain ADMK78.</title>
        <authorList>
            <person name="Rahi P."/>
        </authorList>
    </citation>
    <scope>NUCLEOTIDE SEQUENCE [LARGE SCALE GENOMIC DNA]</scope>
    <source>
        <strain evidence="13 14">ADMK78</strain>
    </source>
</reference>
<keyword evidence="5 9" id="KW-0479">Metal-binding</keyword>
<evidence type="ECO:0000256" key="1">
    <source>
        <dbReference type="ARBA" id="ARBA00004370"/>
    </source>
</evidence>
<dbReference type="RefSeq" id="WP_138286598.1">
    <property type="nucleotide sequence ID" value="NZ_CP058350.1"/>
</dbReference>
<evidence type="ECO:0000313" key="14">
    <source>
        <dbReference type="Proteomes" id="UP000308530"/>
    </source>
</evidence>
<dbReference type="PANTHER" id="PTHR10266">
    <property type="entry name" value="CYTOCHROME C1"/>
    <property type="match status" value="1"/>
</dbReference>
<evidence type="ECO:0000256" key="2">
    <source>
        <dbReference type="ARBA" id="ARBA00016165"/>
    </source>
</evidence>
<dbReference type="Gene3D" id="1.20.5.100">
    <property type="entry name" value="Cytochrome c1, transmembrane anchor, C-terminal"/>
    <property type="match status" value="1"/>
</dbReference>
<dbReference type="PRINTS" id="PR00603">
    <property type="entry name" value="CYTOCHROMEC1"/>
</dbReference>
<dbReference type="InterPro" id="IPR002326">
    <property type="entry name" value="Cyt_c1"/>
</dbReference>
<feature type="chain" id="PRO_5047466783" description="Cytochrome c1" evidence="11">
    <location>
        <begin position="26"/>
        <end position="277"/>
    </location>
</feature>
<comment type="subcellular location">
    <subcellularLocation>
        <location evidence="1">Membrane</location>
    </subcellularLocation>
</comment>
<sequence>MNKLVASILSLAVVTGLGLGSAAVAAEYPINKPRQVDWSFAGPFGTYDKGQLQRGLKVYTEACAVCHSMNLVAFRTLTDLGYSEAQVRAFAANYEVEDGPNADGEMFMRTAVPSDHFPSPFPNKEAAAAANNGAAPPDFSLIAKARGVIRGFPTFVFDIFTQYQQSGPDYIYSLLTGYKDAPEGYEVPEGTYYNPYFISGSALAMGPPLSDGLVTYDDGSPETVDQYAQDVAAFLMWAAEPHLEDRKRMGFMVMVFLAIFTALIYLTKKSVYANKEA</sequence>
<dbReference type="PANTHER" id="PTHR10266:SF3">
    <property type="entry name" value="CYTOCHROME C1, HEME PROTEIN, MITOCHONDRIAL"/>
    <property type="match status" value="1"/>
</dbReference>
<dbReference type="Proteomes" id="UP000308530">
    <property type="component" value="Chromosome"/>
</dbReference>